<dbReference type="PANTHER" id="PTHR24320:SF236">
    <property type="entry name" value="SHORT-CHAIN DEHYDROGENASE-RELATED"/>
    <property type="match status" value="1"/>
</dbReference>
<accession>A0A1Y1YWX5</accession>
<dbReference type="Proteomes" id="UP000193144">
    <property type="component" value="Unassembled WGS sequence"/>
</dbReference>
<dbReference type="Pfam" id="PF00106">
    <property type="entry name" value="adh_short"/>
    <property type="match status" value="1"/>
</dbReference>
<keyword evidence="3" id="KW-0560">Oxidoreductase</keyword>
<comment type="caution">
    <text evidence="4">The sequence shown here is derived from an EMBL/GenBank/DDBJ whole genome shotgun (WGS) entry which is preliminary data.</text>
</comment>
<evidence type="ECO:0000256" key="1">
    <source>
        <dbReference type="ARBA" id="ARBA00006484"/>
    </source>
</evidence>
<dbReference type="PRINTS" id="PR00081">
    <property type="entry name" value="GDHRDH"/>
</dbReference>
<dbReference type="InterPro" id="IPR002347">
    <property type="entry name" value="SDR_fam"/>
</dbReference>
<comment type="similarity">
    <text evidence="1">Belongs to the short-chain dehydrogenases/reductases (SDR) family.</text>
</comment>
<keyword evidence="5" id="KW-1185">Reference proteome</keyword>
<evidence type="ECO:0008006" key="6">
    <source>
        <dbReference type="Google" id="ProtNLM"/>
    </source>
</evidence>
<dbReference type="InterPro" id="IPR036291">
    <property type="entry name" value="NAD(P)-bd_dom_sf"/>
</dbReference>
<organism evidence="4 5">
    <name type="scientific">Clohesyomyces aquaticus</name>
    <dbReference type="NCBI Taxonomy" id="1231657"/>
    <lineage>
        <taxon>Eukaryota</taxon>
        <taxon>Fungi</taxon>
        <taxon>Dikarya</taxon>
        <taxon>Ascomycota</taxon>
        <taxon>Pezizomycotina</taxon>
        <taxon>Dothideomycetes</taxon>
        <taxon>Pleosporomycetidae</taxon>
        <taxon>Pleosporales</taxon>
        <taxon>Lindgomycetaceae</taxon>
        <taxon>Clohesyomyces</taxon>
    </lineage>
</organism>
<evidence type="ECO:0000313" key="5">
    <source>
        <dbReference type="Proteomes" id="UP000193144"/>
    </source>
</evidence>
<proteinExistence type="inferred from homology"/>
<dbReference type="GO" id="GO:0016491">
    <property type="term" value="F:oxidoreductase activity"/>
    <property type="evidence" value="ECO:0007669"/>
    <property type="project" value="UniProtKB-KW"/>
</dbReference>
<keyword evidence="2" id="KW-0521">NADP</keyword>
<sequence length="324" mass="34732">MGAAWSQSFFIPTPTITSENCPDQTGRVFIVTGGYAGVGFELCQILYEHNATVYVAGRSQSKASAAISKIKNGLPKSAGCLEFLHIDLMDLSSVKSGAEAFLAQRDRLDVLVNNAGVMYHGNAEPRHNEIHIGTNCVGPSLLYKLLLPILTKTAASSPAGSVRVLWAGSLAVHVKSPKPGGMEVDEAGRPKDMDAMLTYGQTKVGNVFLAHTYSKMTPQTGVVHASFNPGSLNTELQRHWHGLGVIILEKCFLYPPIYGAYTELWAALTPELTPDRSGANVYPWGRFGSLPAGVEASLKESSEGGTGLAAKFISWVDAQTESYL</sequence>
<reference evidence="4 5" key="1">
    <citation type="submission" date="2016-07" db="EMBL/GenBank/DDBJ databases">
        <title>Pervasive Adenine N6-methylation of Active Genes in Fungi.</title>
        <authorList>
            <consortium name="DOE Joint Genome Institute"/>
            <person name="Mondo S.J."/>
            <person name="Dannebaum R.O."/>
            <person name="Kuo R.C."/>
            <person name="Labutti K."/>
            <person name="Haridas S."/>
            <person name="Kuo A."/>
            <person name="Salamov A."/>
            <person name="Ahrendt S.R."/>
            <person name="Lipzen A."/>
            <person name="Sullivan W."/>
            <person name="Andreopoulos W.B."/>
            <person name="Clum A."/>
            <person name="Lindquist E."/>
            <person name="Daum C."/>
            <person name="Ramamoorthy G.K."/>
            <person name="Gryganskyi A."/>
            <person name="Culley D."/>
            <person name="Magnuson J.K."/>
            <person name="James T.Y."/>
            <person name="O'Malley M.A."/>
            <person name="Stajich J.E."/>
            <person name="Spatafora J.W."/>
            <person name="Visel A."/>
            <person name="Grigoriev I.V."/>
        </authorList>
    </citation>
    <scope>NUCLEOTIDE SEQUENCE [LARGE SCALE GENOMIC DNA]</scope>
    <source>
        <strain evidence="4 5">CBS 115471</strain>
    </source>
</reference>
<dbReference type="STRING" id="1231657.A0A1Y1YWX5"/>
<evidence type="ECO:0000256" key="3">
    <source>
        <dbReference type="ARBA" id="ARBA00023002"/>
    </source>
</evidence>
<dbReference type="OrthoDB" id="191139at2759"/>
<evidence type="ECO:0000256" key="2">
    <source>
        <dbReference type="ARBA" id="ARBA00022857"/>
    </source>
</evidence>
<evidence type="ECO:0000313" key="4">
    <source>
        <dbReference type="EMBL" id="ORY02065.1"/>
    </source>
</evidence>
<dbReference type="AlphaFoldDB" id="A0A1Y1YWX5"/>
<dbReference type="Gene3D" id="3.40.50.720">
    <property type="entry name" value="NAD(P)-binding Rossmann-like Domain"/>
    <property type="match status" value="1"/>
</dbReference>
<protein>
    <recommendedName>
        <fullName evidence="6">Short-chain dehydrogenase</fullName>
    </recommendedName>
</protein>
<dbReference type="SUPFAM" id="SSF51735">
    <property type="entry name" value="NAD(P)-binding Rossmann-fold domains"/>
    <property type="match status" value="1"/>
</dbReference>
<dbReference type="EMBL" id="MCFA01000162">
    <property type="protein sequence ID" value="ORY02065.1"/>
    <property type="molecule type" value="Genomic_DNA"/>
</dbReference>
<gene>
    <name evidence="4" type="ORF">BCR34DRAFT_89436</name>
</gene>
<dbReference type="PANTHER" id="PTHR24320">
    <property type="entry name" value="RETINOL DEHYDROGENASE"/>
    <property type="match status" value="1"/>
</dbReference>
<name>A0A1Y1YWX5_9PLEO</name>